<dbReference type="Pfam" id="PF11127">
    <property type="entry name" value="YgaP-like_TM"/>
    <property type="match status" value="1"/>
</dbReference>
<evidence type="ECO:0000313" key="3">
    <source>
        <dbReference type="EMBL" id="RXK62639.1"/>
    </source>
</evidence>
<evidence type="ECO:0000259" key="2">
    <source>
        <dbReference type="Pfam" id="PF11127"/>
    </source>
</evidence>
<keyword evidence="1" id="KW-0812">Transmembrane</keyword>
<comment type="caution">
    <text evidence="3">The sequence shown here is derived from an EMBL/GenBank/DDBJ whole genome shotgun (WGS) entry which is preliminary data.</text>
</comment>
<dbReference type="InterPro" id="IPR021309">
    <property type="entry name" value="YgaP-like_TM"/>
</dbReference>
<organism evidence="3 4">
    <name type="scientific">Lacibacter luteus</name>
    <dbReference type="NCBI Taxonomy" id="2508719"/>
    <lineage>
        <taxon>Bacteria</taxon>
        <taxon>Pseudomonadati</taxon>
        <taxon>Bacteroidota</taxon>
        <taxon>Chitinophagia</taxon>
        <taxon>Chitinophagales</taxon>
        <taxon>Chitinophagaceae</taxon>
        <taxon>Lacibacter</taxon>
    </lineage>
</organism>
<dbReference type="RefSeq" id="WP_129130010.1">
    <property type="nucleotide sequence ID" value="NZ_SDHW01000001.1"/>
</dbReference>
<keyword evidence="4" id="KW-1185">Reference proteome</keyword>
<keyword evidence="1" id="KW-0472">Membrane</keyword>
<feature type="transmembrane region" description="Helical" evidence="1">
    <location>
        <begin position="35"/>
        <end position="59"/>
    </location>
</feature>
<feature type="domain" description="Inner membrane protein YgaP-like transmembrane" evidence="2">
    <location>
        <begin position="1"/>
        <end position="65"/>
    </location>
</feature>
<gene>
    <name evidence="3" type="ORF">ESA94_06475</name>
</gene>
<evidence type="ECO:0000313" key="4">
    <source>
        <dbReference type="Proteomes" id="UP000290204"/>
    </source>
</evidence>
<reference evidence="3 4" key="1">
    <citation type="submission" date="2019-01" db="EMBL/GenBank/DDBJ databases">
        <title>Lacibacter sp. strain TTM-7.</title>
        <authorList>
            <person name="Chen W.-M."/>
        </authorList>
    </citation>
    <scope>NUCLEOTIDE SEQUENCE [LARGE SCALE GENOMIC DNA]</scope>
    <source>
        <strain evidence="3 4">TTM-7</strain>
    </source>
</reference>
<feature type="transmembrane region" description="Helical" evidence="1">
    <location>
        <begin position="12"/>
        <end position="29"/>
    </location>
</feature>
<protein>
    <submittedName>
        <fullName evidence="3">DUF2892 domain-containing protein</fullName>
    </submittedName>
</protein>
<dbReference type="AlphaFoldDB" id="A0A4Q1CPQ1"/>
<dbReference type="OrthoDB" id="9804804at2"/>
<accession>A0A4Q1CPQ1</accession>
<name>A0A4Q1CPQ1_9BACT</name>
<keyword evidence="1" id="KW-1133">Transmembrane helix</keyword>
<dbReference type="EMBL" id="SDHW01000001">
    <property type="protein sequence ID" value="RXK62639.1"/>
    <property type="molecule type" value="Genomic_DNA"/>
</dbReference>
<dbReference type="Proteomes" id="UP000290204">
    <property type="component" value="Unassembled WGS sequence"/>
</dbReference>
<evidence type="ECO:0000256" key="1">
    <source>
        <dbReference type="SAM" id="Phobius"/>
    </source>
</evidence>
<sequence length="67" mass="7322">MKKNLGNIDRVIRLVTAGVLAMLWFQNVITGTWAIVALVIAVVFALTGFISWCPIYAMLGIKSNAVK</sequence>
<proteinExistence type="predicted"/>